<dbReference type="Gene3D" id="1.25.10.10">
    <property type="entry name" value="Leucine-rich Repeat Variant"/>
    <property type="match status" value="1"/>
</dbReference>
<name>A0ABW4ARW2_9ACTN</name>
<reference evidence="2" key="1">
    <citation type="journal article" date="2019" name="Int. J. Syst. Evol. Microbiol.">
        <title>The Global Catalogue of Microorganisms (GCM) 10K type strain sequencing project: providing services to taxonomists for standard genome sequencing and annotation.</title>
        <authorList>
            <consortium name="The Broad Institute Genomics Platform"/>
            <consortium name="The Broad Institute Genome Sequencing Center for Infectious Disease"/>
            <person name="Wu L."/>
            <person name="Ma J."/>
        </authorList>
    </citation>
    <scope>NUCLEOTIDE SEQUENCE [LARGE SCALE GENOMIC DNA]</scope>
    <source>
        <strain evidence="2">CCM 7526</strain>
    </source>
</reference>
<dbReference type="InterPro" id="IPR016024">
    <property type="entry name" value="ARM-type_fold"/>
</dbReference>
<organism evidence="1 2">
    <name type="scientific">Actinoplanes sichuanensis</name>
    <dbReference type="NCBI Taxonomy" id="512349"/>
    <lineage>
        <taxon>Bacteria</taxon>
        <taxon>Bacillati</taxon>
        <taxon>Actinomycetota</taxon>
        <taxon>Actinomycetes</taxon>
        <taxon>Micromonosporales</taxon>
        <taxon>Micromonosporaceae</taxon>
        <taxon>Actinoplanes</taxon>
    </lineage>
</organism>
<dbReference type="RefSeq" id="WP_317796560.1">
    <property type="nucleotide sequence ID" value="NZ_AP028461.1"/>
</dbReference>
<dbReference type="SUPFAM" id="SSF48371">
    <property type="entry name" value="ARM repeat"/>
    <property type="match status" value="1"/>
</dbReference>
<dbReference type="Proteomes" id="UP001597183">
    <property type="component" value="Unassembled WGS sequence"/>
</dbReference>
<evidence type="ECO:0008006" key="3">
    <source>
        <dbReference type="Google" id="ProtNLM"/>
    </source>
</evidence>
<proteinExistence type="predicted"/>
<gene>
    <name evidence="1" type="ORF">ACFQ5G_50435</name>
</gene>
<keyword evidence="2" id="KW-1185">Reference proteome</keyword>
<evidence type="ECO:0000313" key="2">
    <source>
        <dbReference type="Proteomes" id="UP001597183"/>
    </source>
</evidence>
<sequence>MAKNVAMSNPARRAVTIALIELATSRDVSDRADAGRSLAGFVADPDARAALVDLLLDAADTFVTRVTAEALLRRQDTAGLAVVATALAGADSNHADWIQTAVLDVFGVFGDERDAVLLLCEALPLDPDDRVRAGAPQLIAMLTDIDPMLLPSRE</sequence>
<evidence type="ECO:0000313" key="1">
    <source>
        <dbReference type="EMBL" id="MFD1373599.1"/>
    </source>
</evidence>
<comment type="caution">
    <text evidence="1">The sequence shown here is derived from an EMBL/GenBank/DDBJ whole genome shotgun (WGS) entry which is preliminary data.</text>
</comment>
<dbReference type="EMBL" id="JBHTMK010000070">
    <property type="protein sequence ID" value="MFD1373599.1"/>
    <property type="molecule type" value="Genomic_DNA"/>
</dbReference>
<protein>
    <recommendedName>
        <fullName evidence="3">HEAT repeat domain-containing protein</fullName>
    </recommendedName>
</protein>
<dbReference type="InterPro" id="IPR011989">
    <property type="entry name" value="ARM-like"/>
</dbReference>
<accession>A0ABW4ARW2</accession>